<dbReference type="PANTHER" id="PTHR42978">
    <property type="entry name" value="QUORUM-QUENCHING LACTONASE YTNP-RELATED-RELATED"/>
    <property type="match status" value="1"/>
</dbReference>
<evidence type="ECO:0000256" key="3">
    <source>
        <dbReference type="ARBA" id="ARBA00022723"/>
    </source>
</evidence>
<evidence type="ECO:0000313" key="7">
    <source>
        <dbReference type="EMBL" id="GLI26533.1"/>
    </source>
</evidence>
<protein>
    <submittedName>
        <fullName evidence="7">MBL fold hydrolase</fullName>
    </submittedName>
</protein>
<dbReference type="RefSeq" id="WP_281882540.1">
    <property type="nucleotide sequence ID" value="NZ_BSDP01000001.1"/>
</dbReference>
<evidence type="ECO:0000259" key="6">
    <source>
        <dbReference type="SMART" id="SM00849"/>
    </source>
</evidence>
<keyword evidence="5" id="KW-0862">Zinc</keyword>
<evidence type="ECO:0000256" key="1">
    <source>
        <dbReference type="ARBA" id="ARBA00001947"/>
    </source>
</evidence>
<dbReference type="Pfam" id="PF00753">
    <property type="entry name" value="Lactamase_B"/>
    <property type="match status" value="1"/>
</dbReference>
<dbReference type="CDD" id="cd07729">
    <property type="entry name" value="AHL_lactonase_MBL-fold"/>
    <property type="match status" value="1"/>
</dbReference>
<evidence type="ECO:0000313" key="8">
    <source>
        <dbReference type="Proteomes" id="UP001144396"/>
    </source>
</evidence>
<dbReference type="Proteomes" id="UP001144396">
    <property type="component" value="Unassembled WGS sequence"/>
</dbReference>
<dbReference type="GO" id="GO:0046872">
    <property type="term" value="F:metal ion binding"/>
    <property type="evidence" value="ECO:0007669"/>
    <property type="project" value="UniProtKB-KW"/>
</dbReference>
<dbReference type="GO" id="GO:0016787">
    <property type="term" value="F:hydrolase activity"/>
    <property type="evidence" value="ECO:0007669"/>
    <property type="project" value="UniProtKB-KW"/>
</dbReference>
<dbReference type="PANTHER" id="PTHR42978:SF7">
    <property type="entry name" value="METALLO-HYDROLASE RV2300C-RELATED"/>
    <property type="match status" value="1"/>
</dbReference>
<dbReference type="Gene3D" id="3.60.15.10">
    <property type="entry name" value="Ribonuclease Z/Hydroxyacylglutathione hydrolase-like"/>
    <property type="match status" value="1"/>
</dbReference>
<name>A0A9W6CQ91_9MICO</name>
<dbReference type="InterPro" id="IPR051013">
    <property type="entry name" value="MBL_superfamily_lactonases"/>
</dbReference>
<dbReference type="InterPro" id="IPR001279">
    <property type="entry name" value="Metallo-B-lactamas"/>
</dbReference>
<reference evidence="7" key="1">
    <citation type="submission" date="2022-12" db="EMBL/GenBank/DDBJ databases">
        <title>Reference genome sequencing for broad-spectrum identification of bacterial and archaeal isolates by mass spectrometry.</title>
        <authorList>
            <person name="Sekiguchi Y."/>
            <person name="Tourlousse D.M."/>
        </authorList>
    </citation>
    <scope>NUCLEOTIDE SEQUENCE</scope>
    <source>
        <strain evidence="7">14</strain>
    </source>
</reference>
<dbReference type="SMART" id="SM00849">
    <property type="entry name" value="Lactamase_B"/>
    <property type="match status" value="1"/>
</dbReference>
<dbReference type="InterPro" id="IPR036866">
    <property type="entry name" value="RibonucZ/Hydroxyglut_hydro"/>
</dbReference>
<comment type="caution">
    <text evidence="7">The sequence shown here is derived from an EMBL/GenBank/DDBJ whole genome shotgun (WGS) entry which is preliminary data.</text>
</comment>
<accession>A0A9W6CQ91</accession>
<keyword evidence="4 7" id="KW-0378">Hydrolase</keyword>
<keyword evidence="3" id="KW-0479">Metal-binding</keyword>
<comment type="similarity">
    <text evidence="2">Belongs to the metallo-beta-lactamase superfamily.</text>
</comment>
<organism evidence="7 8">
    <name type="scientific">Agromyces rhizosphaerae</name>
    <dbReference type="NCBI Taxonomy" id="88374"/>
    <lineage>
        <taxon>Bacteria</taxon>
        <taxon>Bacillati</taxon>
        <taxon>Actinomycetota</taxon>
        <taxon>Actinomycetes</taxon>
        <taxon>Micrococcales</taxon>
        <taxon>Microbacteriaceae</taxon>
        <taxon>Agromyces</taxon>
    </lineage>
</organism>
<proteinExistence type="inferred from homology"/>
<sequence>MADDYEVVIVRYGTRQGHRSEVFLNHHVTGRPDAPIGMDYYVWVIRNHERTILVDTGFSPEGGANRSRTWVKDIPSVYAALGIDPQGEHTIVVTHAHYDHIGNLGLFPNATVVIARREYDFWINGLGHRAQFAWSTEDAELAELQRAHDQGRVRTFSDTFEVAPGVTVIEIGGHTPGQSAVLVHTAEGDVLLASDAVHYYEEYEDDLPFAFVADLPAMYAGFDRIRAMLGDGVSHLVPGHDPDTLNRFRMVEEGPLAGIAATIGQSHRGGAS</sequence>
<evidence type="ECO:0000256" key="4">
    <source>
        <dbReference type="ARBA" id="ARBA00022801"/>
    </source>
</evidence>
<feature type="domain" description="Metallo-beta-lactamase" evidence="6">
    <location>
        <begin position="39"/>
        <end position="240"/>
    </location>
</feature>
<gene>
    <name evidence="7" type="ORF">ARHIZOSPH14_07750</name>
</gene>
<comment type="cofactor">
    <cofactor evidence="1">
        <name>Zn(2+)</name>
        <dbReference type="ChEBI" id="CHEBI:29105"/>
    </cofactor>
</comment>
<evidence type="ECO:0000256" key="2">
    <source>
        <dbReference type="ARBA" id="ARBA00007749"/>
    </source>
</evidence>
<dbReference type="EMBL" id="BSDP01000001">
    <property type="protein sequence ID" value="GLI26533.1"/>
    <property type="molecule type" value="Genomic_DNA"/>
</dbReference>
<evidence type="ECO:0000256" key="5">
    <source>
        <dbReference type="ARBA" id="ARBA00022833"/>
    </source>
</evidence>
<keyword evidence="8" id="KW-1185">Reference proteome</keyword>
<dbReference type="AlphaFoldDB" id="A0A9W6CQ91"/>
<dbReference type="SUPFAM" id="SSF56281">
    <property type="entry name" value="Metallo-hydrolase/oxidoreductase"/>
    <property type="match status" value="1"/>
</dbReference>